<keyword evidence="3" id="KW-1185">Reference proteome</keyword>
<feature type="compositionally biased region" description="Basic and acidic residues" evidence="1">
    <location>
        <begin position="254"/>
        <end position="266"/>
    </location>
</feature>
<feature type="compositionally biased region" description="Low complexity" evidence="1">
    <location>
        <begin position="50"/>
        <end position="65"/>
    </location>
</feature>
<feature type="region of interest" description="Disordered" evidence="1">
    <location>
        <begin position="134"/>
        <end position="206"/>
    </location>
</feature>
<evidence type="ECO:0000256" key="1">
    <source>
        <dbReference type="SAM" id="MobiDB-lite"/>
    </source>
</evidence>
<dbReference type="Proteomes" id="UP000799428">
    <property type="component" value="Unassembled WGS sequence"/>
</dbReference>
<sequence>MAAAEYYFGSAGALQNQTRPNPLPPQQPHPYNLQAPPTSNQQLQHYNTLPPSYSPYVASPPAQSQFNGYSTQPQPPHQNFPPPPQDGRPPTSVAPYPQTPPMHPQTYTPQPQNQQTPGYLGAPLQVFRSHSQPPHVHFAQGKTSNDFSDSHSDSDSDSYHQRHHRERRHRHSHSSSHRSRSSSLDRDRDYDDYSRESRQHKKAHKSRDTFLGAGAGGLVGDMIFPGLGTVGGLLLGGYGGRKHAEKRSRSHSGAADDARGRRRAGEDGWDAESATFRKGHAVR</sequence>
<feature type="compositionally biased region" description="Pro residues" evidence="1">
    <location>
        <begin position="73"/>
        <end position="87"/>
    </location>
</feature>
<evidence type="ECO:0000313" key="2">
    <source>
        <dbReference type="EMBL" id="KAF2710970.1"/>
    </source>
</evidence>
<name>A0A6G1KDW8_9PLEO</name>
<feature type="compositionally biased region" description="Basic residues" evidence="1">
    <location>
        <begin position="161"/>
        <end position="180"/>
    </location>
</feature>
<feature type="compositionally biased region" description="Polar residues" evidence="1">
    <location>
        <begin position="35"/>
        <end position="49"/>
    </location>
</feature>
<feature type="compositionally biased region" description="Basic and acidic residues" evidence="1">
    <location>
        <begin position="183"/>
        <end position="197"/>
    </location>
</feature>
<evidence type="ECO:0000313" key="3">
    <source>
        <dbReference type="Proteomes" id="UP000799428"/>
    </source>
</evidence>
<reference evidence="2" key="1">
    <citation type="journal article" date="2020" name="Stud. Mycol.">
        <title>101 Dothideomycetes genomes: a test case for predicting lifestyles and emergence of pathogens.</title>
        <authorList>
            <person name="Haridas S."/>
            <person name="Albert R."/>
            <person name="Binder M."/>
            <person name="Bloem J."/>
            <person name="Labutti K."/>
            <person name="Salamov A."/>
            <person name="Andreopoulos B."/>
            <person name="Baker S."/>
            <person name="Barry K."/>
            <person name="Bills G."/>
            <person name="Bluhm B."/>
            <person name="Cannon C."/>
            <person name="Castanera R."/>
            <person name="Culley D."/>
            <person name="Daum C."/>
            <person name="Ezra D."/>
            <person name="Gonzalez J."/>
            <person name="Henrissat B."/>
            <person name="Kuo A."/>
            <person name="Liang C."/>
            <person name="Lipzen A."/>
            <person name="Lutzoni F."/>
            <person name="Magnuson J."/>
            <person name="Mondo S."/>
            <person name="Nolan M."/>
            <person name="Ohm R."/>
            <person name="Pangilinan J."/>
            <person name="Park H.-J."/>
            <person name="Ramirez L."/>
            <person name="Alfaro M."/>
            <person name="Sun H."/>
            <person name="Tritt A."/>
            <person name="Yoshinaga Y."/>
            <person name="Zwiers L.-H."/>
            <person name="Turgeon B."/>
            <person name="Goodwin S."/>
            <person name="Spatafora J."/>
            <person name="Crous P."/>
            <person name="Grigoriev I."/>
        </authorList>
    </citation>
    <scope>NUCLEOTIDE SEQUENCE</scope>
    <source>
        <strain evidence="2">CBS 279.74</strain>
    </source>
</reference>
<feature type="compositionally biased region" description="Basic and acidic residues" evidence="1">
    <location>
        <begin position="148"/>
        <end position="160"/>
    </location>
</feature>
<accession>A0A6G1KDW8</accession>
<feature type="compositionally biased region" description="Basic residues" evidence="1">
    <location>
        <begin position="240"/>
        <end position="250"/>
    </location>
</feature>
<feature type="compositionally biased region" description="Low complexity" evidence="1">
    <location>
        <begin position="104"/>
        <end position="117"/>
    </location>
</feature>
<feature type="region of interest" description="Disordered" evidence="1">
    <location>
        <begin position="238"/>
        <end position="283"/>
    </location>
</feature>
<organism evidence="2 3">
    <name type="scientific">Pleomassaria siparia CBS 279.74</name>
    <dbReference type="NCBI Taxonomy" id="1314801"/>
    <lineage>
        <taxon>Eukaryota</taxon>
        <taxon>Fungi</taxon>
        <taxon>Dikarya</taxon>
        <taxon>Ascomycota</taxon>
        <taxon>Pezizomycotina</taxon>
        <taxon>Dothideomycetes</taxon>
        <taxon>Pleosporomycetidae</taxon>
        <taxon>Pleosporales</taxon>
        <taxon>Pleomassariaceae</taxon>
        <taxon>Pleomassaria</taxon>
    </lineage>
</organism>
<feature type="region of interest" description="Disordered" evidence="1">
    <location>
        <begin position="1"/>
        <end position="120"/>
    </location>
</feature>
<protein>
    <submittedName>
        <fullName evidence="2">Uncharacterized protein</fullName>
    </submittedName>
</protein>
<dbReference type="AlphaFoldDB" id="A0A6G1KDW8"/>
<proteinExistence type="predicted"/>
<dbReference type="EMBL" id="MU005768">
    <property type="protein sequence ID" value="KAF2710970.1"/>
    <property type="molecule type" value="Genomic_DNA"/>
</dbReference>
<gene>
    <name evidence="2" type="ORF">K504DRAFT_475843</name>
</gene>